<gene>
    <name evidence="2" type="ordered locus">Memar_1547</name>
</gene>
<sequence>MRSQTRRTFYPAHPFKTVDKGDVFSILAALLIVSVLALVFRPPVAEAGQEIPEIPTPTPPVTVLPTETPAAPLEPQRLSYATRVWDYPCCHLPDNLTLYGGSDPPWTGTQKVIAFAYIEEGRGGITEAFHVPYAVWRLNCSVSSTIRPEAAHFRMALVELESGTIVEGADLHYPGSIVKNVEKGGKDFYLIVSVDEVDSYRITLETLPEYFSVPLG</sequence>
<evidence type="ECO:0000313" key="3">
    <source>
        <dbReference type="Proteomes" id="UP000002146"/>
    </source>
</evidence>
<keyword evidence="1" id="KW-1133">Transmembrane helix</keyword>
<keyword evidence="1" id="KW-0812">Transmembrane</keyword>
<dbReference type="HOGENOM" id="CLU_1275336_0_0_2"/>
<proteinExistence type="predicted"/>
<keyword evidence="1" id="KW-0472">Membrane</keyword>
<keyword evidence="3" id="KW-1185">Reference proteome</keyword>
<dbReference type="EMBL" id="CP000562">
    <property type="protein sequence ID" value="ABN57476.1"/>
    <property type="molecule type" value="Genomic_DNA"/>
</dbReference>
<name>A3CVS6_METMJ</name>
<evidence type="ECO:0000313" key="2">
    <source>
        <dbReference type="EMBL" id="ABN57476.1"/>
    </source>
</evidence>
<protein>
    <submittedName>
        <fullName evidence="2">Uncharacterized protein</fullName>
    </submittedName>
</protein>
<dbReference type="eggNOG" id="arCOG06912">
    <property type="taxonomic scope" value="Archaea"/>
</dbReference>
<dbReference type="Proteomes" id="UP000002146">
    <property type="component" value="Chromosome"/>
</dbReference>
<accession>A3CVS6</accession>
<dbReference type="AlphaFoldDB" id="A3CVS6"/>
<evidence type="ECO:0000256" key="1">
    <source>
        <dbReference type="SAM" id="Phobius"/>
    </source>
</evidence>
<organism evidence="2 3">
    <name type="scientific">Methanoculleus marisnigri (strain ATCC 35101 / DSM 1498 / JR1)</name>
    <dbReference type="NCBI Taxonomy" id="368407"/>
    <lineage>
        <taxon>Archaea</taxon>
        <taxon>Methanobacteriati</taxon>
        <taxon>Methanobacteriota</taxon>
        <taxon>Stenosarchaea group</taxon>
        <taxon>Methanomicrobia</taxon>
        <taxon>Methanomicrobiales</taxon>
        <taxon>Methanomicrobiaceae</taxon>
        <taxon>Methanoculleus</taxon>
    </lineage>
</organism>
<feature type="transmembrane region" description="Helical" evidence="1">
    <location>
        <begin position="21"/>
        <end position="40"/>
    </location>
</feature>
<dbReference type="KEGG" id="mem:Memar_1547"/>
<reference evidence="2 3" key="1">
    <citation type="journal article" date="2009" name="Stand. Genomic Sci.">
        <title>Complete genome sequence of Methanoculleus marisnigri Romesser et al. 1981 type strain JR1.</title>
        <authorList>
            <person name="Anderson I.J."/>
            <person name="Sieprawska-Lupa M."/>
            <person name="Lapidus A."/>
            <person name="Nolan M."/>
            <person name="Copeland A."/>
            <person name="Glavina Del Rio T."/>
            <person name="Tice H."/>
            <person name="Dalin E."/>
            <person name="Barry K."/>
            <person name="Saunders E."/>
            <person name="Han C."/>
            <person name="Brettin T."/>
            <person name="Detter J.C."/>
            <person name="Bruce D."/>
            <person name="Mikhailova N."/>
            <person name="Pitluck S."/>
            <person name="Hauser L."/>
            <person name="Land M."/>
            <person name="Lucas S."/>
            <person name="Richardson P."/>
            <person name="Whitman W.B."/>
            <person name="Kyrpides N.C."/>
        </authorList>
    </citation>
    <scope>NUCLEOTIDE SEQUENCE [LARGE SCALE GENOMIC DNA]</scope>
    <source>
        <strain evidence="3">ATCC 35101 / DSM 1498 / JR1</strain>
    </source>
</reference>